<gene>
    <name evidence="2" type="ORF">HELGO_WM14758</name>
</gene>
<proteinExistence type="predicted"/>
<evidence type="ECO:0000313" key="2">
    <source>
        <dbReference type="EMBL" id="CAA6810123.1"/>
    </source>
</evidence>
<keyword evidence="1" id="KW-0732">Signal</keyword>
<feature type="chain" id="PRO_5028219813" evidence="1">
    <location>
        <begin position="21"/>
        <end position="217"/>
    </location>
</feature>
<accession>A0A6S6T4S5</accession>
<sequence>MYKRLLALIFLLLQNTSISAMDLNETIVIINEAQEATQLLQNEFHTLVEEIPIPQEIEVLEINNSLPQVIQPLLIIEKKQTLDTNNSSLMEKPNNIPSLSCKENNQSIMIVNGLSINLDKNNSLSENSCTDANLGTSAEGLLIFKTRIKPYCKLSGEQFAKQYMQEDWDDIYHDREFKMEVIKACPHIKERYKDAWTPDLYQFTLEYASDSDAIPEC</sequence>
<dbReference type="EMBL" id="CACVAZ010000063">
    <property type="protein sequence ID" value="CAA6810123.1"/>
    <property type="molecule type" value="Genomic_DNA"/>
</dbReference>
<name>A0A6S6T4S5_9BACT</name>
<protein>
    <submittedName>
        <fullName evidence="2">Uncharacterized protein</fullName>
    </submittedName>
</protein>
<evidence type="ECO:0000256" key="1">
    <source>
        <dbReference type="SAM" id="SignalP"/>
    </source>
</evidence>
<organism evidence="2">
    <name type="scientific">uncultured Sulfurovum sp</name>
    <dbReference type="NCBI Taxonomy" id="269237"/>
    <lineage>
        <taxon>Bacteria</taxon>
        <taxon>Pseudomonadati</taxon>
        <taxon>Campylobacterota</taxon>
        <taxon>Epsilonproteobacteria</taxon>
        <taxon>Campylobacterales</taxon>
        <taxon>Sulfurovaceae</taxon>
        <taxon>Sulfurovum</taxon>
        <taxon>environmental samples</taxon>
    </lineage>
</organism>
<dbReference type="AlphaFoldDB" id="A0A6S6T4S5"/>
<reference evidence="2" key="1">
    <citation type="submission" date="2020-01" db="EMBL/GenBank/DDBJ databases">
        <authorList>
            <person name="Meier V. D."/>
            <person name="Meier V D."/>
        </authorList>
    </citation>
    <scope>NUCLEOTIDE SEQUENCE</scope>
    <source>
        <strain evidence="2">HLG_WM_MAG_02</strain>
    </source>
</reference>
<feature type="signal peptide" evidence="1">
    <location>
        <begin position="1"/>
        <end position="20"/>
    </location>
</feature>